<dbReference type="OrthoDB" id="2381286at2759"/>
<evidence type="ECO:0000256" key="1">
    <source>
        <dbReference type="SAM" id="MobiDB-lite"/>
    </source>
</evidence>
<dbReference type="InParanoid" id="A0A163K918"/>
<feature type="compositionally biased region" description="Polar residues" evidence="1">
    <location>
        <begin position="53"/>
        <end position="64"/>
    </location>
</feature>
<organism evidence="2">
    <name type="scientific">Absidia glauca</name>
    <name type="common">Pin mould</name>
    <dbReference type="NCBI Taxonomy" id="4829"/>
    <lineage>
        <taxon>Eukaryota</taxon>
        <taxon>Fungi</taxon>
        <taxon>Fungi incertae sedis</taxon>
        <taxon>Mucoromycota</taxon>
        <taxon>Mucoromycotina</taxon>
        <taxon>Mucoromycetes</taxon>
        <taxon>Mucorales</taxon>
        <taxon>Cunninghamellaceae</taxon>
        <taxon>Absidia</taxon>
    </lineage>
</organism>
<feature type="region of interest" description="Disordered" evidence="1">
    <location>
        <begin position="1"/>
        <end position="39"/>
    </location>
</feature>
<feature type="compositionally biased region" description="Pro residues" evidence="1">
    <location>
        <begin position="68"/>
        <end position="78"/>
    </location>
</feature>
<dbReference type="STRING" id="4829.A0A163K918"/>
<keyword evidence="3" id="KW-1185">Reference proteome</keyword>
<name>A0A163K918_ABSGL</name>
<dbReference type="AlphaFoldDB" id="A0A163K918"/>
<feature type="compositionally biased region" description="Low complexity" evidence="1">
    <location>
        <begin position="195"/>
        <end position="205"/>
    </location>
</feature>
<proteinExistence type="predicted"/>
<dbReference type="Proteomes" id="UP000078561">
    <property type="component" value="Unassembled WGS sequence"/>
</dbReference>
<accession>A0A163K918</accession>
<evidence type="ECO:0000313" key="3">
    <source>
        <dbReference type="Proteomes" id="UP000078561"/>
    </source>
</evidence>
<reference evidence="2" key="1">
    <citation type="submission" date="2016-04" db="EMBL/GenBank/DDBJ databases">
        <authorList>
            <person name="Evans L.H."/>
            <person name="Alamgir A."/>
            <person name="Owens N."/>
            <person name="Weber N.D."/>
            <person name="Virtaneva K."/>
            <person name="Barbian K."/>
            <person name="Babar A."/>
            <person name="Rosenke K."/>
        </authorList>
    </citation>
    <scope>NUCLEOTIDE SEQUENCE [LARGE SCALE GENOMIC DNA]</scope>
    <source>
        <strain evidence="2">CBS 101.48</strain>
    </source>
</reference>
<evidence type="ECO:0000313" key="2">
    <source>
        <dbReference type="EMBL" id="SAM09006.1"/>
    </source>
</evidence>
<feature type="compositionally biased region" description="Basic and acidic residues" evidence="1">
    <location>
        <begin position="206"/>
        <end position="217"/>
    </location>
</feature>
<dbReference type="EMBL" id="LT554985">
    <property type="protein sequence ID" value="SAM09006.1"/>
    <property type="molecule type" value="Genomic_DNA"/>
</dbReference>
<feature type="region of interest" description="Disordered" evidence="1">
    <location>
        <begin position="177"/>
        <end position="219"/>
    </location>
</feature>
<feature type="compositionally biased region" description="Polar residues" evidence="1">
    <location>
        <begin position="18"/>
        <end position="39"/>
    </location>
</feature>
<gene>
    <name evidence="2" type="primary">ABSGL_14680.1 scaffold 14966</name>
</gene>
<sequence>MFTLTTPVDPSIMPTDSPPQSQHAPHSTSSATGWKTSYRQSYQPQVESWKTSSVGSFASPYQQHRQPRPLPNVPPPAPFDTQQQDLLYSHHHRQSMPTGGFMNESFHYNHTEGYGYDHQPYLSNCAPESYTSMPSLHQHYPAEYPDHTNVYYQPQWLPEQPYQQHYQEPYYDLQSTEASSAQWVEPSHESPIQTPPASSSPQLAPQKEKKPPSEKNVRQITVRSVNEEHRVWIDILPTETGLSLAAKIHRIATFGTRKVLKITTTQGRTIPLDNRPIFGSWMDMTSFENGEHWQVEWGSLDRSMVDKFFAKVIQVGGSRQKLKSEKKT</sequence>
<feature type="region of interest" description="Disordered" evidence="1">
    <location>
        <begin position="53"/>
        <end position="82"/>
    </location>
</feature>
<protein>
    <submittedName>
        <fullName evidence="2">Uncharacterized protein</fullName>
    </submittedName>
</protein>